<dbReference type="GO" id="GO:0003723">
    <property type="term" value="F:RNA binding"/>
    <property type="evidence" value="ECO:0007669"/>
    <property type="project" value="UniProtKB-UniRule"/>
</dbReference>
<organism evidence="7 8">
    <name type="scientific">Paspalum notatum var. saurae</name>
    <dbReference type="NCBI Taxonomy" id="547442"/>
    <lineage>
        <taxon>Eukaryota</taxon>
        <taxon>Viridiplantae</taxon>
        <taxon>Streptophyta</taxon>
        <taxon>Embryophyta</taxon>
        <taxon>Tracheophyta</taxon>
        <taxon>Spermatophyta</taxon>
        <taxon>Magnoliopsida</taxon>
        <taxon>Liliopsida</taxon>
        <taxon>Poales</taxon>
        <taxon>Poaceae</taxon>
        <taxon>PACMAD clade</taxon>
        <taxon>Panicoideae</taxon>
        <taxon>Andropogonodae</taxon>
        <taxon>Paspaleae</taxon>
        <taxon>Paspalinae</taxon>
        <taxon>Paspalum</taxon>
    </lineage>
</organism>
<name>A0AAQ3XB59_PASNO</name>
<evidence type="ECO:0000256" key="3">
    <source>
        <dbReference type="ARBA" id="ARBA00037597"/>
    </source>
</evidence>
<evidence type="ECO:0000313" key="8">
    <source>
        <dbReference type="Proteomes" id="UP001341281"/>
    </source>
</evidence>
<feature type="domain" description="DRBM" evidence="6">
    <location>
        <begin position="296"/>
        <end position="332"/>
    </location>
</feature>
<gene>
    <name evidence="7" type="ORF">U9M48_039173</name>
</gene>
<comment type="function">
    <text evidence="3">Binds double-stranded RNA.</text>
</comment>
<evidence type="ECO:0000313" key="7">
    <source>
        <dbReference type="EMBL" id="WVZ93171.1"/>
    </source>
</evidence>
<keyword evidence="1" id="KW-0677">Repeat</keyword>
<evidence type="ECO:0000256" key="5">
    <source>
        <dbReference type="SAM" id="MobiDB-lite"/>
    </source>
</evidence>
<feature type="compositionally biased region" description="Basic and acidic residues" evidence="5">
    <location>
        <begin position="423"/>
        <end position="439"/>
    </location>
</feature>
<dbReference type="Pfam" id="PF00035">
    <property type="entry name" value="dsrm"/>
    <property type="match status" value="2"/>
</dbReference>
<dbReference type="InterPro" id="IPR014720">
    <property type="entry name" value="dsRBD_dom"/>
</dbReference>
<dbReference type="PANTHER" id="PTHR46031:SF37">
    <property type="entry name" value="DRBM DOMAIN-CONTAINING PROTEIN"/>
    <property type="match status" value="1"/>
</dbReference>
<dbReference type="PROSITE" id="PS50137">
    <property type="entry name" value="DS_RBD"/>
    <property type="match status" value="2"/>
</dbReference>
<feature type="region of interest" description="Disordered" evidence="5">
    <location>
        <begin position="129"/>
        <end position="168"/>
    </location>
</feature>
<feature type="domain" description="DRBM" evidence="6">
    <location>
        <begin position="28"/>
        <end position="97"/>
    </location>
</feature>
<protein>
    <recommendedName>
        <fullName evidence="6">DRBM domain-containing protein</fullName>
    </recommendedName>
</protein>
<keyword evidence="2 4" id="KW-0694">RNA-binding</keyword>
<evidence type="ECO:0000256" key="2">
    <source>
        <dbReference type="ARBA" id="ARBA00022884"/>
    </source>
</evidence>
<feature type="region of interest" description="Disordered" evidence="5">
    <location>
        <begin position="1"/>
        <end position="28"/>
    </location>
</feature>
<sequence>MATATATSTATTTAATADPSPPNPEKNMHKNRLQSYAARTHKMLPVYSVECEGEYHQPKFRCTVEVGGQQFSSTGSFSRKKEAEQDAARVAYEILVTVGENDVKEMLGMIDQLVHRGAWPPSRHPAPLGCCSPSADTPRPRCPSPSPLHTRDGGEADGRHPGGHGGMRLCLERSERDQRLSEAAVHIGQAEEVVKLQHQRGGATRVWSGGGEGRRGRGVAAVGRQQPRSTGGALGDRDGREAPRWTCLDQNNLPSQQTGVHDGVFSKSILYEFAVKTKTTWPAYSVVRLEKPFTMFVASVVFDGTTYTGDSAPNMKDAKQNAARSVIKSILATGNTCMVEIIRSKKHLITAVRSSGNTSTTFTPIKFTRSVAYTAYGGPDHVEPMSQDGSSSLAVQGHSIPPTVGPSAKPSTKVVTVSKKRKDRIEGPDVNEARVAKEH</sequence>
<dbReference type="SUPFAM" id="SSF54768">
    <property type="entry name" value="dsRNA-binding domain-like"/>
    <property type="match status" value="2"/>
</dbReference>
<feature type="compositionally biased region" description="Basic and acidic residues" evidence="5">
    <location>
        <begin position="149"/>
        <end position="160"/>
    </location>
</feature>
<keyword evidence="8" id="KW-1185">Reference proteome</keyword>
<dbReference type="Proteomes" id="UP001341281">
    <property type="component" value="Chromosome 09"/>
</dbReference>
<feature type="region of interest" description="Disordered" evidence="5">
    <location>
        <begin position="379"/>
        <end position="439"/>
    </location>
</feature>
<evidence type="ECO:0000256" key="4">
    <source>
        <dbReference type="PROSITE-ProRule" id="PRU00266"/>
    </source>
</evidence>
<evidence type="ECO:0000256" key="1">
    <source>
        <dbReference type="ARBA" id="ARBA00022737"/>
    </source>
</evidence>
<evidence type="ECO:0000259" key="6">
    <source>
        <dbReference type="PROSITE" id="PS50137"/>
    </source>
</evidence>
<accession>A0AAQ3XB59</accession>
<dbReference type="SMART" id="SM00358">
    <property type="entry name" value="DSRM"/>
    <property type="match status" value="2"/>
</dbReference>
<dbReference type="AlphaFoldDB" id="A0AAQ3XB59"/>
<reference evidence="7 8" key="1">
    <citation type="submission" date="2024-02" db="EMBL/GenBank/DDBJ databases">
        <title>High-quality chromosome-scale genome assembly of Pensacola bahiagrass (Paspalum notatum Flugge var. saurae).</title>
        <authorList>
            <person name="Vega J.M."/>
            <person name="Podio M."/>
            <person name="Orjuela J."/>
            <person name="Siena L.A."/>
            <person name="Pessino S.C."/>
            <person name="Combes M.C."/>
            <person name="Mariac C."/>
            <person name="Albertini E."/>
            <person name="Pupilli F."/>
            <person name="Ortiz J.P.A."/>
            <person name="Leblanc O."/>
        </authorList>
    </citation>
    <scope>NUCLEOTIDE SEQUENCE [LARGE SCALE GENOMIC DNA]</scope>
    <source>
        <strain evidence="7">R1</strain>
        <tissue evidence="7">Leaf</tissue>
    </source>
</reference>
<proteinExistence type="predicted"/>
<dbReference type="Gene3D" id="3.30.160.20">
    <property type="match status" value="2"/>
</dbReference>
<dbReference type="EMBL" id="CP144753">
    <property type="protein sequence ID" value="WVZ93171.1"/>
    <property type="molecule type" value="Genomic_DNA"/>
</dbReference>
<feature type="region of interest" description="Disordered" evidence="5">
    <location>
        <begin position="201"/>
        <end position="243"/>
    </location>
</feature>
<dbReference type="PANTHER" id="PTHR46031">
    <property type="match status" value="1"/>
</dbReference>
<feature type="compositionally biased region" description="Low complexity" evidence="5">
    <location>
        <begin position="1"/>
        <end position="17"/>
    </location>
</feature>